<dbReference type="Proteomes" id="UP001280121">
    <property type="component" value="Unassembled WGS sequence"/>
</dbReference>
<protein>
    <submittedName>
        <fullName evidence="2">Uncharacterized protein</fullName>
    </submittedName>
</protein>
<gene>
    <name evidence="2" type="ORF">Ddye_024098</name>
</gene>
<proteinExistence type="predicted"/>
<feature type="region of interest" description="Disordered" evidence="1">
    <location>
        <begin position="81"/>
        <end position="102"/>
    </location>
</feature>
<sequence>MAELKANHCKVYDELVQIGIDKFSRAHNSTQRLKGTPINALCSDFFTMGWLKHAYTMNVNHVPKPETWDISNVVRDRVGLPWEKKKQSGRPKKSRIQYTEEK</sequence>
<evidence type="ECO:0000256" key="1">
    <source>
        <dbReference type="SAM" id="MobiDB-lite"/>
    </source>
</evidence>
<dbReference type="EMBL" id="JANJYI010000007">
    <property type="protein sequence ID" value="KAK2642335.1"/>
    <property type="molecule type" value="Genomic_DNA"/>
</dbReference>
<reference evidence="2" key="1">
    <citation type="journal article" date="2023" name="Plant J.">
        <title>Genome sequences and population genomics provide insights into the demographic history, inbreeding, and mutation load of two 'living fossil' tree species of Dipteronia.</title>
        <authorList>
            <person name="Feng Y."/>
            <person name="Comes H.P."/>
            <person name="Chen J."/>
            <person name="Zhu S."/>
            <person name="Lu R."/>
            <person name="Zhang X."/>
            <person name="Li P."/>
            <person name="Qiu J."/>
            <person name="Olsen K.M."/>
            <person name="Qiu Y."/>
        </authorList>
    </citation>
    <scope>NUCLEOTIDE SEQUENCE</scope>
    <source>
        <strain evidence="2">KIB01</strain>
    </source>
</reference>
<accession>A0AAD9TU60</accession>
<keyword evidence="3" id="KW-1185">Reference proteome</keyword>
<name>A0AAD9TU60_9ROSI</name>
<comment type="caution">
    <text evidence="2">The sequence shown here is derived from an EMBL/GenBank/DDBJ whole genome shotgun (WGS) entry which is preliminary data.</text>
</comment>
<evidence type="ECO:0000313" key="2">
    <source>
        <dbReference type="EMBL" id="KAK2642335.1"/>
    </source>
</evidence>
<dbReference type="AlphaFoldDB" id="A0AAD9TU60"/>
<evidence type="ECO:0000313" key="3">
    <source>
        <dbReference type="Proteomes" id="UP001280121"/>
    </source>
</evidence>
<organism evidence="2 3">
    <name type="scientific">Dipteronia dyeriana</name>
    <dbReference type="NCBI Taxonomy" id="168575"/>
    <lineage>
        <taxon>Eukaryota</taxon>
        <taxon>Viridiplantae</taxon>
        <taxon>Streptophyta</taxon>
        <taxon>Embryophyta</taxon>
        <taxon>Tracheophyta</taxon>
        <taxon>Spermatophyta</taxon>
        <taxon>Magnoliopsida</taxon>
        <taxon>eudicotyledons</taxon>
        <taxon>Gunneridae</taxon>
        <taxon>Pentapetalae</taxon>
        <taxon>rosids</taxon>
        <taxon>malvids</taxon>
        <taxon>Sapindales</taxon>
        <taxon>Sapindaceae</taxon>
        <taxon>Hippocastanoideae</taxon>
        <taxon>Acereae</taxon>
        <taxon>Dipteronia</taxon>
    </lineage>
</organism>